<dbReference type="Proteomes" id="UP001652680">
    <property type="component" value="Unassembled WGS sequence"/>
</dbReference>
<keyword evidence="3" id="KW-1185">Reference proteome</keyword>
<evidence type="ECO:0000313" key="2">
    <source>
        <dbReference type="EnsemblMetazoa" id="XP_044315247.1"/>
    </source>
</evidence>
<protein>
    <recommendedName>
        <fullName evidence="4">Reverse transcriptase domain-containing protein</fullName>
    </recommendedName>
</protein>
<reference evidence="3" key="1">
    <citation type="journal article" date="2021" name="Elife">
        <title>Highly contiguous assemblies of 101 drosophilid genomes.</title>
        <authorList>
            <person name="Kim B.Y."/>
            <person name="Wang J.R."/>
            <person name="Miller D.E."/>
            <person name="Barmina O."/>
            <person name="Delaney E."/>
            <person name="Thompson A."/>
            <person name="Comeault A.A."/>
            <person name="Peede D."/>
            <person name="D'Agostino E.R."/>
            <person name="Pelaez J."/>
            <person name="Aguilar J.M."/>
            <person name="Haji D."/>
            <person name="Matsunaga T."/>
            <person name="Armstrong E.E."/>
            <person name="Zych M."/>
            <person name="Ogawa Y."/>
            <person name="Stamenkovic-Radak M."/>
            <person name="Jelic M."/>
            <person name="Veselinovic M.S."/>
            <person name="Tanaskovic M."/>
            <person name="Eric P."/>
            <person name="Gao J.J."/>
            <person name="Katoh T.K."/>
            <person name="Toda M.J."/>
            <person name="Watabe H."/>
            <person name="Watada M."/>
            <person name="Davis J.S."/>
            <person name="Moyle L.C."/>
            <person name="Manoli G."/>
            <person name="Bertolini E."/>
            <person name="Kostal V."/>
            <person name="Hawley R.S."/>
            <person name="Takahashi A."/>
            <person name="Jones C.D."/>
            <person name="Price D.K."/>
            <person name="Whiteman N."/>
            <person name="Kopp A."/>
            <person name="Matute D.R."/>
            <person name="Petrov D.A."/>
        </authorList>
    </citation>
    <scope>NUCLEOTIDE SEQUENCE [LARGE SCALE GENOMIC DNA]</scope>
</reference>
<evidence type="ECO:0008006" key="4">
    <source>
        <dbReference type="Google" id="ProtNLM"/>
    </source>
</evidence>
<evidence type="ECO:0000313" key="3">
    <source>
        <dbReference type="Proteomes" id="UP001652680"/>
    </source>
</evidence>
<proteinExistence type="predicted"/>
<dbReference type="GeneID" id="123037651"/>
<evidence type="ECO:0000256" key="1">
    <source>
        <dbReference type="SAM" id="MobiDB-lite"/>
    </source>
</evidence>
<dbReference type="RefSeq" id="XP_044315247.1">
    <property type="nucleotide sequence ID" value="XM_044459312.1"/>
</dbReference>
<name>A0ABM5J8V2_DRORH</name>
<dbReference type="EnsemblMetazoa" id="XM_044459312.1">
    <property type="protein sequence ID" value="XP_044315247.1"/>
    <property type="gene ID" value="LOC123037651"/>
</dbReference>
<reference evidence="2" key="2">
    <citation type="submission" date="2025-05" db="UniProtKB">
        <authorList>
            <consortium name="EnsemblMetazoa"/>
        </authorList>
    </citation>
    <scope>IDENTIFICATION</scope>
</reference>
<accession>A0ABM5J8V2</accession>
<feature type="region of interest" description="Disordered" evidence="1">
    <location>
        <begin position="75"/>
        <end position="122"/>
    </location>
</feature>
<sequence>MAGMETADKLRVIQEKVRKNLETAYDRSRKRYDQRARNFMAKPGRSTMNDAVYKFVNSCTEATGQSNTVLYFKNYPQRGSNRGRGNYRGNFRGNHNNYNNNNYNNNYQNNNGPKRCQNNPKY</sequence>
<organism evidence="2 3">
    <name type="scientific">Drosophila rhopaloa</name>
    <name type="common">Fruit fly</name>
    <dbReference type="NCBI Taxonomy" id="1041015"/>
    <lineage>
        <taxon>Eukaryota</taxon>
        <taxon>Metazoa</taxon>
        <taxon>Ecdysozoa</taxon>
        <taxon>Arthropoda</taxon>
        <taxon>Hexapoda</taxon>
        <taxon>Insecta</taxon>
        <taxon>Pterygota</taxon>
        <taxon>Neoptera</taxon>
        <taxon>Endopterygota</taxon>
        <taxon>Diptera</taxon>
        <taxon>Brachycera</taxon>
        <taxon>Muscomorpha</taxon>
        <taxon>Ephydroidea</taxon>
        <taxon>Drosophilidae</taxon>
        <taxon>Drosophila</taxon>
        <taxon>Sophophora</taxon>
    </lineage>
</organism>
<feature type="compositionally biased region" description="Low complexity" evidence="1">
    <location>
        <begin position="83"/>
        <end position="112"/>
    </location>
</feature>